<reference evidence="1" key="1">
    <citation type="journal article" date="2023" name="Mol. Phylogenet. Evol.">
        <title>Genome-scale phylogeny and comparative genomics of the fungal order Sordariales.</title>
        <authorList>
            <person name="Hensen N."/>
            <person name="Bonometti L."/>
            <person name="Westerberg I."/>
            <person name="Brannstrom I.O."/>
            <person name="Guillou S."/>
            <person name="Cros-Aarteil S."/>
            <person name="Calhoun S."/>
            <person name="Haridas S."/>
            <person name="Kuo A."/>
            <person name="Mondo S."/>
            <person name="Pangilinan J."/>
            <person name="Riley R."/>
            <person name="LaButti K."/>
            <person name="Andreopoulos B."/>
            <person name="Lipzen A."/>
            <person name="Chen C."/>
            <person name="Yan M."/>
            <person name="Daum C."/>
            <person name="Ng V."/>
            <person name="Clum A."/>
            <person name="Steindorff A."/>
            <person name="Ohm R.A."/>
            <person name="Martin F."/>
            <person name="Silar P."/>
            <person name="Natvig D.O."/>
            <person name="Lalanne C."/>
            <person name="Gautier V."/>
            <person name="Ament-Velasquez S.L."/>
            <person name="Kruys A."/>
            <person name="Hutchinson M.I."/>
            <person name="Powell A.J."/>
            <person name="Barry K."/>
            <person name="Miller A.N."/>
            <person name="Grigoriev I.V."/>
            <person name="Debuchy R."/>
            <person name="Gladieux P."/>
            <person name="Hiltunen Thoren M."/>
            <person name="Johannesson H."/>
        </authorList>
    </citation>
    <scope>NUCLEOTIDE SEQUENCE</scope>
    <source>
        <strain evidence="1">CBS 508.74</strain>
    </source>
</reference>
<reference evidence="1" key="2">
    <citation type="submission" date="2023-05" db="EMBL/GenBank/DDBJ databases">
        <authorList>
            <consortium name="Lawrence Berkeley National Laboratory"/>
            <person name="Steindorff A."/>
            <person name="Hensen N."/>
            <person name="Bonometti L."/>
            <person name="Westerberg I."/>
            <person name="Brannstrom I.O."/>
            <person name="Guillou S."/>
            <person name="Cros-Aarteil S."/>
            <person name="Calhoun S."/>
            <person name="Haridas S."/>
            <person name="Kuo A."/>
            <person name="Mondo S."/>
            <person name="Pangilinan J."/>
            <person name="Riley R."/>
            <person name="Labutti K."/>
            <person name="Andreopoulos B."/>
            <person name="Lipzen A."/>
            <person name="Chen C."/>
            <person name="Yanf M."/>
            <person name="Daum C."/>
            <person name="Ng V."/>
            <person name="Clum A."/>
            <person name="Ohm R."/>
            <person name="Martin F."/>
            <person name="Silar P."/>
            <person name="Natvig D."/>
            <person name="Lalanne C."/>
            <person name="Gautier V."/>
            <person name="Ament-Velasquez S.L."/>
            <person name="Kruys A."/>
            <person name="Hutchinson M.I."/>
            <person name="Powell A.J."/>
            <person name="Barry K."/>
            <person name="Miller A.N."/>
            <person name="Grigoriev I.V."/>
            <person name="Debuchy R."/>
            <person name="Gladieux P."/>
            <person name="Thoren M.H."/>
            <person name="Johannesson H."/>
        </authorList>
    </citation>
    <scope>NUCLEOTIDE SEQUENCE</scope>
    <source>
        <strain evidence="1">CBS 508.74</strain>
    </source>
</reference>
<dbReference type="Proteomes" id="UP001302812">
    <property type="component" value="Unassembled WGS sequence"/>
</dbReference>
<organism evidence="1 2">
    <name type="scientific">Canariomyces notabilis</name>
    <dbReference type="NCBI Taxonomy" id="2074819"/>
    <lineage>
        <taxon>Eukaryota</taxon>
        <taxon>Fungi</taxon>
        <taxon>Dikarya</taxon>
        <taxon>Ascomycota</taxon>
        <taxon>Pezizomycotina</taxon>
        <taxon>Sordariomycetes</taxon>
        <taxon>Sordariomycetidae</taxon>
        <taxon>Sordariales</taxon>
        <taxon>Chaetomiaceae</taxon>
        <taxon>Canariomyces</taxon>
    </lineage>
</organism>
<evidence type="ECO:0000313" key="2">
    <source>
        <dbReference type="Proteomes" id="UP001302812"/>
    </source>
</evidence>
<comment type="caution">
    <text evidence="1">The sequence shown here is derived from an EMBL/GenBank/DDBJ whole genome shotgun (WGS) entry which is preliminary data.</text>
</comment>
<name>A0AAN6THD7_9PEZI</name>
<dbReference type="GeneID" id="89934275"/>
<dbReference type="EMBL" id="MU853337">
    <property type="protein sequence ID" value="KAK4114166.1"/>
    <property type="molecule type" value="Genomic_DNA"/>
</dbReference>
<accession>A0AAN6THD7</accession>
<evidence type="ECO:0000313" key="1">
    <source>
        <dbReference type="EMBL" id="KAK4114166.1"/>
    </source>
</evidence>
<keyword evidence="2" id="KW-1185">Reference proteome</keyword>
<dbReference type="RefSeq" id="XP_064671736.1">
    <property type="nucleotide sequence ID" value="XM_064810150.1"/>
</dbReference>
<protein>
    <submittedName>
        <fullName evidence="1">Uncharacterized protein</fullName>
    </submittedName>
</protein>
<gene>
    <name evidence="1" type="ORF">N656DRAFT_575744</name>
</gene>
<dbReference type="AlphaFoldDB" id="A0AAN6THD7"/>
<proteinExistence type="predicted"/>
<sequence>MSYPYIHSSYRSRGYNYISRKPQPNHKLPCHSLLHPFISAQPLHSYKQPRPPFMEREVLHLANEDSAIEMGERDKQTSPRRLLLLDNSPTPLSTPRQKIVCLITTIPNRNTIQEAHTSDAHTKLKPNESKTKARELAPIPFFACASFQG</sequence>